<evidence type="ECO:0000256" key="4">
    <source>
        <dbReference type="ARBA" id="ARBA00022827"/>
    </source>
</evidence>
<dbReference type="KEGG" id="shl:Shal_4038"/>
<dbReference type="Pfam" id="PF07992">
    <property type="entry name" value="Pyr_redox_2"/>
    <property type="match status" value="1"/>
</dbReference>
<dbReference type="GO" id="GO:0019646">
    <property type="term" value="P:aerobic electron transport chain"/>
    <property type="evidence" value="ECO:0007669"/>
    <property type="project" value="TreeGrafter"/>
</dbReference>
<evidence type="ECO:0000313" key="7">
    <source>
        <dbReference type="EMBL" id="ABZ78578.1"/>
    </source>
</evidence>
<organism evidence="7 8">
    <name type="scientific">Shewanella halifaxensis (strain HAW-EB4)</name>
    <dbReference type="NCBI Taxonomy" id="458817"/>
    <lineage>
        <taxon>Bacteria</taxon>
        <taxon>Pseudomonadati</taxon>
        <taxon>Pseudomonadota</taxon>
        <taxon>Gammaproteobacteria</taxon>
        <taxon>Alteromonadales</taxon>
        <taxon>Shewanellaceae</taxon>
        <taxon>Shewanella</taxon>
    </lineage>
</organism>
<dbReference type="Gene3D" id="3.50.50.100">
    <property type="match status" value="1"/>
</dbReference>
<dbReference type="OrthoDB" id="9781621at2"/>
<protein>
    <submittedName>
        <fullName evidence="7">FAD-dependent pyridine nucleotide-disulphide oxidoreductase</fullName>
    </submittedName>
</protein>
<keyword evidence="8" id="KW-1185">Reference proteome</keyword>
<evidence type="ECO:0000256" key="5">
    <source>
        <dbReference type="ARBA" id="ARBA00023002"/>
    </source>
</evidence>
<dbReference type="eggNOG" id="COG1252">
    <property type="taxonomic scope" value="Bacteria"/>
</dbReference>
<keyword evidence="3" id="KW-0285">Flavoprotein</keyword>
<dbReference type="AlphaFoldDB" id="B0TKJ2"/>
<sequence length="402" mass="43919">MSRIVIVGGGAAGLEIASLLGRSVNSQDEVILVEGETHHYWKPRFHEIAAGTFDSDLDSLCYFSHGAKNGYMHYQAWMTDINRATKKLAVRKPNGEMDTLDYDYLIIAIGAISNDFATQGAKEHCLFLDTSAQARDSWHQISSLLRSGKDCTINIVGAGATGLELAAELAKVSAELSDNPYAAWLNINLIEAADRVLPNGPVKMSEQALLRLEKYKINVMLNTRIASVEADRMTTSDGQVLNADVQFWAAGIKAPDWLKEIGGLQSNSLNQLVVEQTLATTFDSSIFALGDCAAIPQADGSQVPPKAQAANRAAVHLAKSLVAHLSGKPLKPFVYNDGGMVVAIGHNFAISTMMNDRLILKGRLVRRLYDTIFRLHQKTVSGYLAMSRLIIFKRLKCLFKPA</sequence>
<dbReference type="InterPro" id="IPR051169">
    <property type="entry name" value="NADH-Q_oxidoreductase"/>
</dbReference>
<feature type="domain" description="FAD/NAD(P)-binding" evidence="6">
    <location>
        <begin position="3"/>
        <end position="313"/>
    </location>
</feature>
<dbReference type="SUPFAM" id="SSF51905">
    <property type="entry name" value="FAD/NAD(P)-binding domain"/>
    <property type="match status" value="2"/>
</dbReference>
<dbReference type="RefSeq" id="WP_012279095.1">
    <property type="nucleotide sequence ID" value="NC_010334.1"/>
</dbReference>
<comment type="similarity">
    <text evidence="2">Belongs to the NADH dehydrogenase family.</text>
</comment>
<evidence type="ECO:0000313" key="8">
    <source>
        <dbReference type="Proteomes" id="UP000001317"/>
    </source>
</evidence>
<keyword evidence="4" id="KW-0274">FAD</keyword>
<dbReference type="GO" id="GO:0003955">
    <property type="term" value="F:NAD(P)H dehydrogenase (quinone) activity"/>
    <property type="evidence" value="ECO:0007669"/>
    <property type="project" value="TreeGrafter"/>
</dbReference>
<keyword evidence="5" id="KW-0560">Oxidoreductase</keyword>
<dbReference type="STRING" id="458817.Shal_4038"/>
<gene>
    <name evidence="7" type="ordered locus">Shal_4038</name>
</gene>
<accession>B0TKJ2</accession>
<dbReference type="PANTHER" id="PTHR42913:SF3">
    <property type="entry name" value="64 KDA MITOCHONDRIAL NADH DEHYDROGENASE (EUROFUNG)"/>
    <property type="match status" value="1"/>
</dbReference>
<dbReference type="PRINTS" id="PR00411">
    <property type="entry name" value="PNDRDTASEI"/>
</dbReference>
<dbReference type="PRINTS" id="PR00368">
    <property type="entry name" value="FADPNR"/>
</dbReference>
<dbReference type="InterPro" id="IPR036188">
    <property type="entry name" value="FAD/NAD-bd_sf"/>
</dbReference>
<dbReference type="InterPro" id="IPR023753">
    <property type="entry name" value="FAD/NAD-binding_dom"/>
</dbReference>
<comment type="cofactor">
    <cofactor evidence="1">
        <name>FAD</name>
        <dbReference type="ChEBI" id="CHEBI:57692"/>
    </cofactor>
</comment>
<evidence type="ECO:0000256" key="1">
    <source>
        <dbReference type="ARBA" id="ARBA00001974"/>
    </source>
</evidence>
<dbReference type="Proteomes" id="UP000001317">
    <property type="component" value="Chromosome"/>
</dbReference>
<proteinExistence type="inferred from homology"/>
<dbReference type="HOGENOM" id="CLU_021377_7_0_6"/>
<evidence type="ECO:0000256" key="2">
    <source>
        <dbReference type="ARBA" id="ARBA00005272"/>
    </source>
</evidence>
<reference evidence="7" key="1">
    <citation type="submission" date="2008-01" db="EMBL/GenBank/DDBJ databases">
        <title>Complete sequence of Shewanella halifaxensis HAW-EB4.</title>
        <authorList>
            <consortium name="US DOE Joint Genome Institute"/>
            <person name="Copeland A."/>
            <person name="Lucas S."/>
            <person name="Lapidus A."/>
            <person name="Glavina del Rio T."/>
            <person name="Dalin E."/>
            <person name="Tice H."/>
            <person name="Bruce D."/>
            <person name="Goodwin L."/>
            <person name="Pitluck S."/>
            <person name="Sims D."/>
            <person name="Brettin T."/>
            <person name="Detter J.C."/>
            <person name="Han C."/>
            <person name="Kuske C.R."/>
            <person name="Schmutz J."/>
            <person name="Larimer F."/>
            <person name="Land M."/>
            <person name="Hauser L."/>
            <person name="Kyrpides N."/>
            <person name="Kim E."/>
            <person name="Zhao J.-S."/>
            <person name="Richardson P."/>
        </authorList>
    </citation>
    <scope>NUCLEOTIDE SEQUENCE [LARGE SCALE GENOMIC DNA]</scope>
    <source>
        <strain evidence="7">HAW-EB4</strain>
    </source>
</reference>
<evidence type="ECO:0000259" key="6">
    <source>
        <dbReference type="Pfam" id="PF07992"/>
    </source>
</evidence>
<dbReference type="EMBL" id="CP000931">
    <property type="protein sequence ID" value="ABZ78578.1"/>
    <property type="molecule type" value="Genomic_DNA"/>
</dbReference>
<dbReference type="PANTHER" id="PTHR42913">
    <property type="entry name" value="APOPTOSIS-INDUCING FACTOR 1"/>
    <property type="match status" value="1"/>
</dbReference>
<name>B0TKJ2_SHEHH</name>
<evidence type="ECO:0000256" key="3">
    <source>
        <dbReference type="ARBA" id="ARBA00022630"/>
    </source>
</evidence>